<feature type="non-terminal residue" evidence="1">
    <location>
        <position position="76"/>
    </location>
</feature>
<dbReference type="EMBL" id="CAJNOO010017652">
    <property type="protein sequence ID" value="CAF1524981.1"/>
    <property type="molecule type" value="Genomic_DNA"/>
</dbReference>
<protein>
    <submittedName>
        <fullName evidence="1">Uncharacterized protein</fullName>
    </submittedName>
</protein>
<dbReference type="AlphaFoldDB" id="A0A815UVF3"/>
<accession>A0A815UVF3</accession>
<proteinExistence type="predicted"/>
<reference evidence="1" key="1">
    <citation type="submission" date="2021-02" db="EMBL/GenBank/DDBJ databases">
        <authorList>
            <person name="Nowell W R."/>
        </authorList>
    </citation>
    <scope>NUCLEOTIDE SEQUENCE</scope>
</reference>
<name>A0A815UVF3_9BILA</name>
<comment type="caution">
    <text evidence="1">The sequence shown here is derived from an EMBL/GenBank/DDBJ whole genome shotgun (WGS) entry which is preliminary data.</text>
</comment>
<sequence>NTIKKDARDRFIKKCIRLIQAKKQHTFSPATPMSPNSIKITTTNDRGEYDMLIDVQAREQQTSSPVVPISQDSFNI</sequence>
<evidence type="ECO:0000313" key="2">
    <source>
        <dbReference type="Proteomes" id="UP000663882"/>
    </source>
</evidence>
<feature type="non-terminal residue" evidence="1">
    <location>
        <position position="1"/>
    </location>
</feature>
<dbReference type="Proteomes" id="UP000663882">
    <property type="component" value="Unassembled WGS sequence"/>
</dbReference>
<organism evidence="1 2">
    <name type="scientific">Rotaria sordida</name>
    <dbReference type="NCBI Taxonomy" id="392033"/>
    <lineage>
        <taxon>Eukaryota</taxon>
        <taxon>Metazoa</taxon>
        <taxon>Spiralia</taxon>
        <taxon>Gnathifera</taxon>
        <taxon>Rotifera</taxon>
        <taxon>Eurotatoria</taxon>
        <taxon>Bdelloidea</taxon>
        <taxon>Philodinida</taxon>
        <taxon>Philodinidae</taxon>
        <taxon>Rotaria</taxon>
    </lineage>
</organism>
<gene>
    <name evidence="1" type="ORF">RFH988_LOCUS39371</name>
</gene>
<evidence type="ECO:0000313" key="1">
    <source>
        <dbReference type="EMBL" id="CAF1524981.1"/>
    </source>
</evidence>